<dbReference type="GO" id="GO:0016491">
    <property type="term" value="F:oxidoreductase activity"/>
    <property type="evidence" value="ECO:0007669"/>
    <property type="project" value="UniProtKB-KW"/>
</dbReference>
<feature type="domain" description="2Fe-2S ferredoxin-type" evidence="8">
    <location>
        <begin position="242"/>
        <end position="329"/>
    </location>
</feature>
<keyword evidence="10" id="KW-0614">Plasmid</keyword>
<evidence type="ECO:0000256" key="7">
    <source>
        <dbReference type="ARBA" id="ARBA00023014"/>
    </source>
</evidence>
<dbReference type="InterPro" id="IPR012675">
    <property type="entry name" value="Beta-grasp_dom_sf"/>
</dbReference>
<dbReference type="InterPro" id="IPR017927">
    <property type="entry name" value="FAD-bd_FR_type"/>
</dbReference>
<reference evidence="10 11" key="1">
    <citation type="journal article" date="2021" name="Front. Microbiol.">
        <title>Bacterial Transformation of Aromatic Monomers in Softwood Black Liquor.</title>
        <authorList>
            <person name="Navas L.E."/>
            <person name="Dexter G."/>
            <person name="Liu J."/>
            <person name="Levy-Booth D."/>
            <person name="Cho M."/>
            <person name="Jang S.K."/>
            <person name="Mansfield S.D."/>
            <person name="Renneckar S."/>
            <person name="Mohn W.W."/>
            <person name="Eltis L.D."/>
        </authorList>
    </citation>
    <scope>NUCLEOTIDE SEQUENCE [LARGE SCALE GENOMIC DNA]</scope>
    <source>
        <strain evidence="10 11">GD02</strain>
    </source>
</reference>
<dbReference type="PANTHER" id="PTHR47354:SF1">
    <property type="entry name" value="CARNITINE MONOOXYGENASE REDUCTASE SUBUNIT"/>
    <property type="match status" value="1"/>
</dbReference>
<dbReference type="Gene3D" id="3.10.20.30">
    <property type="match status" value="1"/>
</dbReference>
<evidence type="ECO:0000256" key="3">
    <source>
        <dbReference type="ARBA" id="ARBA00022714"/>
    </source>
</evidence>
<sequence length="329" mass="35323">MHTTSTALDGNAPDFERRLELTVAGKERVADGVVRLTLTAPDGSCLPAWTPGAHLDLVLGDGLVRQYSLCGDPDDRATYEVGVLLEPTSRGGSRYVHETLAVGDVVVVRGPRNHFTLIDAEEYLFVAGGIGITPLIPMLASAAARGVPFRLVYGGRTRSSMAFVDELNDLYPDRVEVIPQDEFGHLDLPAVIGDPRDGVAVYTCGPGPLLDAIDEHCSAWTPGALHMERFRAKDLPAGTVDTEFIVELAQTGVTVTVPADRSLLDVVEDAGVTVLSSCREGTCGTCETPILDGEADHRDSLLTQEEKDANDTMFICVSRAHSERIVLDL</sequence>
<dbReference type="InterPro" id="IPR006058">
    <property type="entry name" value="2Fe2S_fd_BS"/>
</dbReference>
<gene>
    <name evidence="10" type="ORF">KUM34_029635</name>
</gene>
<keyword evidence="5" id="KW-0560">Oxidoreductase</keyword>
<dbReference type="PROSITE" id="PS51384">
    <property type="entry name" value="FAD_FR"/>
    <property type="match status" value="1"/>
</dbReference>
<evidence type="ECO:0000256" key="5">
    <source>
        <dbReference type="ARBA" id="ARBA00023002"/>
    </source>
</evidence>
<evidence type="ECO:0000256" key="6">
    <source>
        <dbReference type="ARBA" id="ARBA00023004"/>
    </source>
</evidence>
<evidence type="ECO:0000256" key="4">
    <source>
        <dbReference type="ARBA" id="ARBA00022723"/>
    </source>
</evidence>
<dbReference type="PRINTS" id="PR00409">
    <property type="entry name" value="PHDIOXRDTASE"/>
</dbReference>
<evidence type="ECO:0000256" key="2">
    <source>
        <dbReference type="ARBA" id="ARBA00022630"/>
    </source>
</evidence>
<comment type="cofactor">
    <cofactor evidence="1">
        <name>FAD</name>
        <dbReference type="ChEBI" id="CHEBI:57692"/>
    </cofactor>
</comment>
<dbReference type="Gene3D" id="3.40.50.80">
    <property type="entry name" value="Nucleotide-binding domain of ferredoxin-NADP reductase (FNR) module"/>
    <property type="match status" value="1"/>
</dbReference>
<dbReference type="EMBL" id="CP083976">
    <property type="protein sequence ID" value="UZF48530.1"/>
    <property type="molecule type" value="Genomic_DNA"/>
</dbReference>
<dbReference type="InterPro" id="IPR036010">
    <property type="entry name" value="2Fe-2S_ferredoxin-like_sf"/>
</dbReference>
<dbReference type="GO" id="GO:0046872">
    <property type="term" value="F:metal ion binding"/>
    <property type="evidence" value="ECO:0007669"/>
    <property type="project" value="UniProtKB-KW"/>
</dbReference>
<organism evidence="10 11">
    <name type="scientific">Rhodococcus rhodochrous</name>
    <dbReference type="NCBI Taxonomy" id="1829"/>
    <lineage>
        <taxon>Bacteria</taxon>
        <taxon>Bacillati</taxon>
        <taxon>Actinomycetota</taxon>
        <taxon>Actinomycetes</taxon>
        <taxon>Mycobacteriales</taxon>
        <taxon>Nocardiaceae</taxon>
        <taxon>Rhodococcus</taxon>
    </lineage>
</organism>
<keyword evidence="3" id="KW-0001">2Fe-2S</keyword>
<dbReference type="InterPro" id="IPR050415">
    <property type="entry name" value="MRET"/>
</dbReference>
<dbReference type="CDD" id="cd06185">
    <property type="entry name" value="PDR_like"/>
    <property type="match status" value="1"/>
</dbReference>
<dbReference type="SUPFAM" id="SSF63380">
    <property type="entry name" value="Riboflavin synthase domain-like"/>
    <property type="match status" value="1"/>
</dbReference>
<dbReference type="RefSeq" id="WP_229582098.1">
    <property type="nucleotide sequence ID" value="NZ_CP083976.1"/>
</dbReference>
<dbReference type="SUPFAM" id="SSF52343">
    <property type="entry name" value="Ferredoxin reductase-like, C-terminal NADP-linked domain"/>
    <property type="match status" value="1"/>
</dbReference>
<dbReference type="Gene3D" id="2.40.30.10">
    <property type="entry name" value="Translation factors"/>
    <property type="match status" value="1"/>
</dbReference>
<evidence type="ECO:0000313" key="10">
    <source>
        <dbReference type="EMBL" id="UZF48530.1"/>
    </source>
</evidence>
<dbReference type="PROSITE" id="PS51085">
    <property type="entry name" value="2FE2S_FER_2"/>
    <property type="match status" value="1"/>
</dbReference>
<feature type="domain" description="FAD-binding FR-type" evidence="9">
    <location>
        <begin position="16"/>
        <end position="118"/>
    </location>
</feature>
<evidence type="ECO:0000259" key="9">
    <source>
        <dbReference type="PROSITE" id="PS51384"/>
    </source>
</evidence>
<dbReference type="PROSITE" id="PS00197">
    <property type="entry name" value="2FE2S_FER_1"/>
    <property type="match status" value="1"/>
</dbReference>
<keyword evidence="7" id="KW-0411">Iron-sulfur</keyword>
<name>A0AA47AER7_RHORH</name>
<keyword evidence="2" id="KW-0285">Flavoprotein</keyword>
<keyword evidence="6" id="KW-0408">Iron</keyword>
<dbReference type="InterPro" id="IPR039261">
    <property type="entry name" value="FNR_nucleotide-bd"/>
</dbReference>
<dbReference type="Pfam" id="PF00111">
    <property type="entry name" value="Fer2"/>
    <property type="match status" value="1"/>
</dbReference>
<geneLocation type="plasmid" evidence="10 11">
    <name>pGD02.2.2</name>
</geneLocation>
<evidence type="ECO:0000313" key="11">
    <source>
        <dbReference type="Proteomes" id="UP001162740"/>
    </source>
</evidence>
<protein>
    <submittedName>
        <fullName evidence="10">PDR/VanB family oxidoreductase</fullName>
    </submittedName>
</protein>
<dbReference type="CDD" id="cd00207">
    <property type="entry name" value="fer2"/>
    <property type="match status" value="1"/>
</dbReference>
<evidence type="ECO:0000256" key="1">
    <source>
        <dbReference type="ARBA" id="ARBA00001974"/>
    </source>
</evidence>
<dbReference type="InterPro" id="IPR017938">
    <property type="entry name" value="Riboflavin_synthase-like_b-brl"/>
</dbReference>
<keyword evidence="4" id="KW-0479">Metal-binding</keyword>
<dbReference type="Proteomes" id="UP001162740">
    <property type="component" value="Plasmid pGD02.2.2"/>
</dbReference>
<dbReference type="InterPro" id="IPR001041">
    <property type="entry name" value="2Fe-2S_ferredoxin-type"/>
</dbReference>
<dbReference type="PANTHER" id="PTHR47354">
    <property type="entry name" value="NADH OXIDOREDUCTASE HCR"/>
    <property type="match status" value="1"/>
</dbReference>
<accession>A0AA47AER7</accession>
<dbReference type="GO" id="GO:0051537">
    <property type="term" value="F:2 iron, 2 sulfur cluster binding"/>
    <property type="evidence" value="ECO:0007669"/>
    <property type="project" value="UniProtKB-KW"/>
</dbReference>
<dbReference type="SUPFAM" id="SSF54292">
    <property type="entry name" value="2Fe-2S ferredoxin-like"/>
    <property type="match status" value="1"/>
</dbReference>
<proteinExistence type="predicted"/>
<evidence type="ECO:0000259" key="8">
    <source>
        <dbReference type="PROSITE" id="PS51085"/>
    </source>
</evidence>
<dbReference type="AlphaFoldDB" id="A0AA47AER7"/>